<evidence type="ECO:0000313" key="2">
    <source>
        <dbReference type="EMBL" id="TQR19195.1"/>
    </source>
</evidence>
<dbReference type="AlphaFoldDB" id="A0A544TP35"/>
<name>A0A544TP35_9BACI</name>
<keyword evidence="1" id="KW-1133">Transmembrane helix</keyword>
<dbReference type="OrthoDB" id="2733219at2"/>
<gene>
    <name evidence="2" type="ORF">FG384_13355</name>
</gene>
<comment type="caution">
    <text evidence="2">The sequence shown here is derived from an EMBL/GenBank/DDBJ whole genome shotgun (WGS) entry which is preliminary data.</text>
</comment>
<proteinExistence type="predicted"/>
<dbReference type="Proteomes" id="UP000316626">
    <property type="component" value="Unassembled WGS sequence"/>
</dbReference>
<keyword evidence="1" id="KW-0812">Transmembrane</keyword>
<dbReference type="EMBL" id="VDGI01000015">
    <property type="protein sequence ID" value="TQR19195.1"/>
    <property type="molecule type" value="Genomic_DNA"/>
</dbReference>
<evidence type="ECO:0000313" key="3">
    <source>
        <dbReference type="Proteomes" id="UP000316626"/>
    </source>
</evidence>
<dbReference type="RefSeq" id="WP_142643107.1">
    <property type="nucleotide sequence ID" value="NZ_VDGI01000015.1"/>
</dbReference>
<protein>
    <submittedName>
        <fullName evidence="2">Uncharacterized protein</fullName>
    </submittedName>
</protein>
<organism evidence="2 3">
    <name type="scientific">Psychrobacillus vulpis</name>
    <dbReference type="NCBI Taxonomy" id="2325572"/>
    <lineage>
        <taxon>Bacteria</taxon>
        <taxon>Bacillati</taxon>
        <taxon>Bacillota</taxon>
        <taxon>Bacilli</taxon>
        <taxon>Bacillales</taxon>
        <taxon>Bacillaceae</taxon>
        <taxon>Psychrobacillus</taxon>
    </lineage>
</organism>
<keyword evidence="3" id="KW-1185">Reference proteome</keyword>
<keyword evidence="1" id="KW-0472">Membrane</keyword>
<reference evidence="2 3" key="1">
    <citation type="submission" date="2019-06" db="EMBL/GenBank/DDBJ databases">
        <title>Psychrobacillus vulpis sp. nov., a new species isolated from feces of a red fox that inhabits in The Tablas de Daimiel Natural Park, Albacete, Spain.</title>
        <authorList>
            <person name="Rodriguez M."/>
            <person name="Reina J.C."/>
            <person name="Bejar V."/>
            <person name="Llamas I."/>
        </authorList>
    </citation>
    <scope>NUCLEOTIDE SEQUENCE [LARGE SCALE GENOMIC DNA]</scope>
    <source>
        <strain evidence="2 3">Z8</strain>
    </source>
</reference>
<feature type="transmembrane region" description="Helical" evidence="1">
    <location>
        <begin position="12"/>
        <end position="34"/>
    </location>
</feature>
<accession>A0A544TP35</accession>
<sequence>MPIRRRNPRNKVILAGMQGLVIGVVGVLLFGFILNYSNDKKVEEQVSTPTEEEKVDKDDKGEKVEVTADAALPFKAKQYGLFTTKESAVAFMSEQPSLEKAGIVSVDNQFYVWSQLYVNDVGTVGTEALPTFIKPMFVSTKSCEDKKLKNLMNLLQEEKLSKNYFESIAKKEEYPDDLMNIVAAITSFSDESSVIRLHLFTHYLEQNECLKLSF</sequence>
<evidence type="ECO:0000256" key="1">
    <source>
        <dbReference type="SAM" id="Phobius"/>
    </source>
</evidence>